<sequence length="217" mass="25256">MAQQQQQQHLPATAAYQNEWPVYPAFKWGHQLCPSPHQRPFAPFRNCREPIPPPRRKTTAELAHEAREQAWRDRQNYLTNLSGRELPSVISELELDSDSSLQSQSESQSESDQEVQEEQEQRQQQPSHHLESMAIESLSTIRNFILKALDVIAALLDWFYHLVIILAVAILLISAFLDPAKYLFRRLMLLFLDDAEPNEFRYVLVQDYRSWSVAQPC</sequence>
<feature type="region of interest" description="Disordered" evidence="1">
    <location>
        <begin position="45"/>
        <end position="66"/>
    </location>
</feature>
<keyword evidence="4" id="KW-1185">Reference proteome</keyword>
<evidence type="ECO:0000256" key="1">
    <source>
        <dbReference type="SAM" id="MobiDB-lite"/>
    </source>
</evidence>
<organism evidence="3 4">
    <name type="scientific">Apiospora rasikravindrae</name>
    <dbReference type="NCBI Taxonomy" id="990691"/>
    <lineage>
        <taxon>Eukaryota</taxon>
        <taxon>Fungi</taxon>
        <taxon>Dikarya</taxon>
        <taxon>Ascomycota</taxon>
        <taxon>Pezizomycotina</taxon>
        <taxon>Sordariomycetes</taxon>
        <taxon>Xylariomycetidae</taxon>
        <taxon>Amphisphaeriales</taxon>
        <taxon>Apiosporaceae</taxon>
        <taxon>Apiospora</taxon>
    </lineage>
</organism>
<name>A0ABR1SXT2_9PEZI</name>
<evidence type="ECO:0000256" key="2">
    <source>
        <dbReference type="SAM" id="Phobius"/>
    </source>
</evidence>
<feature type="region of interest" description="Disordered" evidence="1">
    <location>
        <begin position="100"/>
        <end position="129"/>
    </location>
</feature>
<evidence type="ECO:0000313" key="4">
    <source>
        <dbReference type="Proteomes" id="UP001444661"/>
    </source>
</evidence>
<feature type="transmembrane region" description="Helical" evidence="2">
    <location>
        <begin position="158"/>
        <end position="177"/>
    </location>
</feature>
<reference evidence="3 4" key="1">
    <citation type="submission" date="2023-01" db="EMBL/GenBank/DDBJ databases">
        <title>Analysis of 21 Apiospora genomes using comparative genomics revels a genus with tremendous synthesis potential of carbohydrate active enzymes and secondary metabolites.</title>
        <authorList>
            <person name="Sorensen T."/>
        </authorList>
    </citation>
    <scope>NUCLEOTIDE SEQUENCE [LARGE SCALE GENOMIC DNA]</scope>
    <source>
        <strain evidence="3 4">CBS 33761</strain>
    </source>
</reference>
<keyword evidence="2" id="KW-0472">Membrane</keyword>
<comment type="caution">
    <text evidence="3">The sequence shown here is derived from an EMBL/GenBank/DDBJ whole genome shotgun (WGS) entry which is preliminary data.</text>
</comment>
<keyword evidence="2" id="KW-0812">Transmembrane</keyword>
<proteinExistence type="predicted"/>
<feature type="compositionally biased region" description="Acidic residues" evidence="1">
    <location>
        <begin position="109"/>
        <end position="118"/>
    </location>
</feature>
<protein>
    <submittedName>
        <fullName evidence="3">Uncharacterized protein</fullName>
    </submittedName>
</protein>
<dbReference type="Proteomes" id="UP001444661">
    <property type="component" value="Unassembled WGS sequence"/>
</dbReference>
<gene>
    <name evidence="3" type="ORF">PG993_007539</name>
</gene>
<keyword evidence="2" id="KW-1133">Transmembrane helix</keyword>
<dbReference type="EMBL" id="JAQQWK010000006">
    <property type="protein sequence ID" value="KAK8039128.1"/>
    <property type="molecule type" value="Genomic_DNA"/>
</dbReference>
<accession>A0ABR1SXT2</accession>
<evidence type="ECO:0000313" key="3">
    <source>
        <dbReference type="EMBL" id="KAK8039128.1"/>
    </source>
</evidence>